<keyword evidence="2" id="KW-1185">Reference proteome</keyword>
<gene>
    <name evidence="1" type="ORF">HPBE_LOCUS12485</name>
</gene>
<reference evidence="1 2" key="1">
    <citation type="submission" date="2018-11" db="EMBL/GenBank/DDBJ databases">
        <authorList>
            <consortium name="Pathogen Informatics"/>
        </authorList>
    </citation>
    <scope>NUCLEOTIDE SEQUENCE [LARGE SCALE GENOMIC DNA]</scope>
</reference>
<reference evidence="3" key="2">
    <citation type="submission" date="2019-09" db="UniProtKB">
        <authorList>
            <consortium name="WormBaseParasite"/>
        </authorList>
    </citation>
    <scope>IDENTIFICATION</scope>
</reference>
<dbReference type="OrthoDB" id="5853592at2759"/>
<dbReference type="EMBL" id="UZAH01027515">
    <property type="protein sequence ID" value="VDO92332.1"/>
    <property type="molecule type" value="Genomic_DNA"/>
</dbReference>
<dbReference type="AlphaFoldDB" id="A0A183FVU3"/>
<dbReference type="Proteomes" id="UP000050761">
    <property type="component" value="Unassembled WGS sequence"/>
</dbReference>
<evidence type="ECO:0000313" key="2">
    <source>
        <dbReference type="Proteomes" id="UP000050761"/>
    </source>
</evidence>
<evidence type="ECO:0000313" key="3">
    <source>
        <dbReference type="WBParaSite" id="HPBE_0001248401-mRNA-1"/>
    </source>
</evidence>
<accession>A0A3P8D7X4</accession>
<organism evidence="2 3">
    <name type="scientific">Heligmosomoides polygyrus</name>
    <name type="common">Parasitic roundworm</name>
    <dbReference type="NCBI Taxonomy" id="6339"/>
    <lineage>
        <taxon>Eukaryota</taxon>
        <taxon>Metazoa</taxon>
        <taxon>Ecdysozoa</taxon>
        <taxon>Nematoda</taxon>
        <taxon>Chromadorea</taxon>
        <taxon>Rhabditida</taxon>
        <taxon>Rhabditina</taxon>
        <taxon>Rhabditomorpha</taxon>
        <taxon>Strongyloidea</taxon>
        <taxon>Heligmosomidae</taxon>
        <taxon>Heligmosomoides</taxon>
    </lineage>
</organism>
<dbReference type="WBParaSite" id="HPBE_0001248401-mRNA-1">
    <property type="protein sequence ID" value="HPBE_0001248401-mRNA-1"/>
    <property type="gene ID" value="HPBE_0001248401"/>
</dbReference>
<sequence>MSNSNDDMERQLVRSRLFDKQYVSENCVTCPHGIWGHRSETGAIGDVQKTSSNVCWDSEDVLKTSSDVRQDSEEVLKTSYNVRQNSEDMLKRPRNVRRNSE</sequence>
<accession>A0A183FVU3</accession>
<protein>
    <submittedName>
        <fullName evidence="3">Ovule protein</fullName>
    </submittedName>
</protein>
<name>A0A183FVU3_HELPZ</name>
<evidence type="ECO:0000313" key="1">
    <source>
        <dbReference type="EMBL" id="VDO92332.1"/>
    </source>
</evidence>
<proteinExistence type="predicted"/>